<dbReference type="InterPro" id="IPR007269">
    <property type="entry name" value="ICMT_MeTrfase"/>
</dbReference>
<dbReference type="AlphaFoldDB" id="A0A0C2SG00"/>
<feature type="transmembrane region" description="Helical" evidence="5">
    <location>
        <begin position="68"/>
        <end position="90"/>
    </location>
</feature>
<keyword evidence="3 5" id="KW-1133">Transmembrane helix</keyword>
<gene>
    <name evidence="6" type="ORF">KR50_01930</name>
</gene>
<evidence type="ECO:0008006" key="8">
    <source>
        <dbReference type="Google" id="ProtNLM"/>
    </source>
</evidence>
<evidence type="ECO:0000256" key="2">
    <source>
        <dbReference type="ARBA" id="ARBA00022692"/>
    </source>
</evidence>
<keyword evidence="4 5" id="KW-0472">Membrane</keyword>
<dbReference type="PANTHER" id="PTHR43847:SF1">
    <property type="entry name" value="BLL3993 PROTEIN"/>
    <property type="match status" value="1"/>
</dbReference>
<keyword evidence="2 5" id="KW-0812">Transmembrane</keyword>
<protein>
    <recommendedName>
        <fullName evidence="8">Isoprenylcysteine carboxyl methyltransferase</fullName>
    </recommendedName>
</protein>
<dbReference type="Proteomes" id="UP000031972">
    <property type="component" value="Unassembled WGS sequence"/>
</dbReference>
<comment type="subcellular location">
    <subcellularLocation>
        <location evidence="1">Membrane</location>
        <topology evidence="1">Multi-pass membrane protein</topology>
    </subcellularLocation>
</comment>
<dbReference type="OrthoDB" id="7203053at2"/>
<name>A0A0C2SG00_9BACL</name>
<evidence type="ECO:0000313" key="7">
    <source>
        <dbReference type="Proteomes" id="UP000031972"/>
    </source>
</evidence>
<evidence type="ECO:0000256" key="5">
    <source>
        <dbReference type="SAM" id="Phobius"/>
    </source>
</evidence>
<dbReference type="PANTHER" id="PTHR43847">
    <property type="entry name" value="BLL3993 PROTEIN"/>
    <property type="match status" value="1"/>
</dbReference>
<evidence type="ECO:0000256" key="1">
    <source>
        <dbReference type="ARBA" id="ARBA00004141"/>
    </source>
</evidence>
<comment type="caution">
    <text evidence="6">The sequence shown here is derived from an EMBL/GenBank/DDBJ whole genome shotgun (WGS) entry which is preliminary data.</text>
</comment>
<dbReference type="EMBL" id="JXRR01000001">
    <property type="protein sequence ID" value="KIL52864.1"/>
    <property type="molecule type" value="Genomic_DNA"/>
</dbReference>
<evidence type="ECO:0000313" key="6">
    <source>
        <dbReference type="EMBL" id="KIL52864.1"/>
    </source>
</evidence>
<dbReference type="GO" id="GO:0016020">
    <property type="term" value="C:membrane"/>
    <property type="evidence" value="ECO:0007669"/>
    <property type="project" value="UniProtKB-SubCell"/>
</dbReference>
<keyword evidence="7" id="KW-1185">Reference proteome</keyword>
<proteinExistence type="predicted"/>
<accession>A0A0C2SG00</accession>
<organism evidence="6 7">
    <name type="scientific">Jeotgalibacillus campisalis</name>
    <dbReference type="NCBI Taxonomy" id="220754"/>
    <lineage>
        <taxon>Bacteria</taxon>
        <taxon>Bacillati</taxon>
        <taxon>Bacillota</taxon>
        <taxon>Bacilli</taxon>
        <taxon>Bacillales</taxon>
        <taxon>Caryophanaceae</taxon>
        <taxon>Jeotgalibacillus</taxon>
    </lineage>
</organism>
<feature type="transmembrane region" description="Helical" evidence="5">
    <location>
        <begin position="120"/>
        <end position="153"/>
    </location>
</feature>
<dbReference type="PATRIC" id="fig|220754.4.peg.196"/>
<dbReference type="RefSeq" id="WP_041053666.1">
    <property type="nucleotide sequence ID" value="NZ_JXRR01000001.1"/>
</dbReference>
<dbReference type="Gene3D" id="1.20.120.1630">
    <property type="match status" value="1"/>
</dbReference>
<reference evidence="6 7" key="1">
    <citation type="submission" date="2015-01" db="EMBL/GenBank/DDBJ databases">
        <title>Jeotgalibacillus campisalis genome sequencing.</title>
        <authorList>
            <person name="Goh K.M."/>
            <person name="Chan K.-G."/>
            <person name="Yaakop A.S."/>
            <person name="Ee R."/>
            <person name="Gan H.M."/>
            <person name="Chan C.S."/>
        </authorList>
    </citation>
    <scope>NUCLEOTIDE SEQUENCE [LARGE SCALE GENOMIC DNA]</scope>
    <source>
        <strain evidence="6 7">SF-57</strain>
    </source>
</reference>
<evidence type="ECO:0000256" key="3">
    <source>
        <dbReference type="ARBA" id="ARBA00022989"/>
    </source>
</evidence>
<dbReference type="GO" id="GO:0004671">
    <property type="term" value="F:protein C-terminal S-isoprenylcysteine carboxyl O-methyltransferase activity"/>
    <property type="evidence" value="ECO:0007669"/>
    <property type="project" value="InterPro"/>
</dbReference>
<sequence>MIYFIFILVVVQRLVELVAAKRNERWMKSQGAFEAGASHYPFMLALHIGFFLSLLVETILFDRSLSPFWPLLLTLFLVAQGFRIWCLVSLGKYWNTKILILPGANVVRKGPYKWLKHPNYVVVTIELLILPLLFQAFVTAVLFSLLNGLMLAVRIPTEERALKGSTNYREVFEEQSDPG</sequence>
<dbReference type="Pfam" id="PF04140">
    <property type="entry name" value="ICMT"/>
    <property type="match status" value="1"/>
</dbReference>
<dbReference type="InterPro" id="IPR052527">
    <property type="entry name" value="Metal_cation-efflux_comp"/>
</dbReference>
<evidence type="ECO:0000256" key="4">
    <source>
        <dbReference type="ARBA" id="ARBA00023136"/>
    </source>
</evidence>
<feature type="transmembrane region" description="Helical" evidence="5">
    <location>
        <begin position="44"/>
        <end position="61"/>
    </location>
</feature>